<gene>
    <name evidence="1" type="ORF">ACX05_07660</name>
</gene>
<dbReference type="RefSeq" id="WP_053811864.1">
    <property type="nucleotide sequence ID" value="NZ_LIRS01000059.1"/>
</dbReference>
<dbReference type="EMBL" id="LIRS01000059">
    <property type="protein sequence ID" value="KOY35450.1"/>
    <property type="molecule type" value="Genomic_DNA"/>
</dbReference>
<name>A0AAW3IWU9_VIBPH</name>
<dbReference type="Proteomes" id="UP000037697">
    <property type="component" value="Unassembled WGS sequence"/>
</dbReference>
<proteinExistence type="predicted"/>
<accession>A0AAW3IWU9</accession>
<evidence type="ECO:0000313" key="2">
    <source>
        <dbReference type="Proteomes" id="UP000037697"/>
    </source>
</evidence>
<comment type="caution">
    <text evidence="1">The sequence shown here is derived from an EMBL/GenBank/DDBJ whole genome shotgun (WGS) entry which is preliminary data.</text>
</comment>
<reference evidence="1 2" key="1">
    <citation type="submission" date="2015-07" db="EMBL/GenBank/DDBJ databases">
        <title>Foodborne Vibrio parahaemolyticus Isolates.</title>
        <authorList>
            <person name="Ronholm J."/>
            <person name="Petronella N."/>
            <person name="Kenwell R."/>
            <person name="Banerjee S."/>
        </authorList>
    </citation>
    <scope>NUCLEOTIDE SEQUENCE [LARGE SCALE GENOMIC DNA]</scope>
    <source>
        <strain evidence="1 2">HS-06-05</strain>
    </source>
</reference>
<dbReference type="AlphaFoldDB" id="A0AAW3IWU9"/>
<protein>
    <submittedName>
        <fullName evidence="1">Uncharacterized protein</fullName>
    </submittedName>
</protein>
<organism evidence="1 2">
    <name type="scientific">Vibrio parahaemolyticus</name>
    <dbReference type="NCBI Taxonomy" id="670"/>
    <lineage>
        <taxon>Bacteria</taxon>
        <taxon>Pseudomonadati</taxon>
        <taxon>Pseudomonadota</taxon>
        <taxon>Gammaproteobacteria</taxon>
        <taxon>Vibrionales</taxon>
        <taxon>Vibrionaceae</taxon>
        <taxon>Vibrio</taxon>
    </lineage>
</organism>
<sequence length="131" mass="15079">MSNGTFLVRITQIYQYHPDNVQLGAVFVNQNAGAHRIVLLTTQNQLNMKPQVGQQWEILKENNYSVRQQPVSVGGYVDVWRFMQPKLKCVMPDNGIGFVNFLSTELEIVGIGRVKAQLLWAEFRRHIFTML</sequence>
<evidence type="ECO:0000313" key="1">
    <source>
        <dbReference type="EMBL" id="KOY35450.1"/>
    </source>
</evidence>